<sequence length="359" mass="38859">MDAPANALRLRGSTAGHYDRRMSESKAFISGCKGLSLTAEERSFFAGERPWGFILFGRNIGEKEQICDLVAALHDSVGNPKAPVLIDQEGGRVQRIRPPLVQQYPSGAAIGEIYRRDVEMGLRAAWLLGRLHAFDLMRFGITVDCLPVLDVPVPGSHDVIGNRAYGHDPATVTAIGRAVSEGLKAGGMLPVMKHMPGHGRTFVDSHHNLPVVDASLDELKRVDFQPFAAMKDEAMAMSAHMVFTAIDPDNPATTSSKVVREIIRGYIGFDGLLMSDDVSMNALAGDMTTRARGIVDAGLDLVLHCHGIMEEMKAVADVVPVLSGDLLRRAKAAEAAFRQPDGSDEDILRAEFNAMFSLA</sequence>
<protein>
    <recommendedName>
        <fullName evidence="3">beta-N-acetylhexosaminidase</fullName>
        <ecNumber evidence="3">3.2.1.52</ecNumber>
    </recommendedName>
</protein>
<comment type="catalytic activity">
    <reaction evidence="1">
        <text>Hydrolysis of terminal non-reducing N-acetyl-D-hexosamine residues in N-acetyl-beta-D-hexosaminides.</text>
        <dbReference type="EC" id="3.2.1.52"/>
    </reaction>
</comment>
<dbReference type="PANTHER" id="PTHR30480">
    <property type="entry name" value="BETA-HEXOSAMINIDASE-RELATED"/>
    <property type="match status" value="1"/>
</dbReference>
<dbReference type="GO" id="GO:0005975">
    <property type="term" value="P:carbohydrate metabolic process"/>
    <property type="evidence" value="ECO:0007669"/>
    <property type="project" value="InterPro"/>
</dbReference>
<dbReference type="InterPro" id="IPR036962">
    <property type="entry name" value="Glyco_hydro_3_N_sf"/>
</dbReference>
<dbReference type="PANTHER" id="PTHR30480:SF13">
    <property type="entry name" value="BETA-HEXOSAMINIDASE"/>
    <property type="match status" value="1"/>
</dbReference>
<keyword evidence="5 7" id="KW-0326">Glycosidase</keyword>
<keyword evidence="4 7" id="KW-0378">Hydrolase</keyword>
<evidence type="ECO:0000256" key="3">
    <source>
        <dbReference type="ARBA" id="ARBA00012663"/>
    </source>
</evidence>
<evidence type="ECO:0000256" key="2">
    <source>
        <dbReference type="ARBA" id="ARBA00005336"/>
    </source>
</evidence>
<dbReference type="Gene3D" id="3.20.20.300">
    <property type="entry name" value="Glycoside hydrolase, family 3, N-terminal domain"/>
    <property type="match status" value="1"/>
</dbReference>
<dbReference type="InterPro" id="IPR017853">
    <property type="entry name" value="GH"/>
</dbReference>
<dbReference type="KEGG" id="same:SAMCFNEI73_Ch1658"/>
<evidence type="ECO:0000256" key="4">
    <source>
        <dbReference type="ARBA" id="ARBA00022801"/>
    </source>
</evidence>
<dbReference type="SUPFAM" id="SSF51445">
    <property type="entry name" value="(Trans)glycosidases"/>
    <property type="match status" value="1"/>
</dbReference>
<dbReference type="InterPro" id="IPR001764">
    <property type="entry name" value="Glyco_hydro_3_N"/>
</dbReference>
<comment type="similarity">
    <text evidence="2">Belongs to the glycosyl hydrolase 3 family.</text>
</comment>
<dbReference type="AlphaFoldDB" id="A0A1L3LLH9"/>
<dbReference type="EMBL" id="CP013107">
    <property type="protein sequence ID" value="APG90959.1"/>
    <property type="molecule type" value="Genomic_DNA"/>
</dbReference>
<keyword evidence="8" id="KW-1185">Reference proteome</keyword>
<dbReference type="Pfam" id="PF00933">
    <property type="entry name" value="Glyco_hydro_3"/>
    <property type="match status" value="1"/>
</dbReference>
<dbReference type="Proteomes" id="UP000182306">
    <property type="component" value="Chromosome"/>
</dbReference>
<dbReference type="NCBIfam" id="NF003740">
    <property type="entry name" value="PRK05337.1"/>
    <property type="match status" value="1"/>
</dbReference>
<dbReference type="GO" id="GO:0009254">
    <property type="term" value="P:peptidoglycan turnover"/>
    <property type="evidence" value="ECO:0007669"/>
    <property type="project" value="TreeGrafter"/>
</dbReference>
<evidence type="ECO:0000256" key="1">
    <source>
        <dbReference type="ARBA" id="ARBA00001231"/>
    </source>
</evidence>
<evidence type="ECO:0000313" key="7">
    <source>
        <dbReference type="EMBL" id="APG90959.1"/>
    </source>
</evidence>
<dbReference type="STRING" id="194963.SAMCFNEI73_Ch1658"/>
<proteinExistence type="inferred from homology"/>
<feature type="domain" description="Glycoside hydrolase family 3 N-terminal" evidence="6">
    <location>
        <begin position="52"/>
        <end position="320"/>
    </location>
</feature>
<dbReference type="InterPro" id="IPR050226">
    <property type="entry name" value="NagZ_Beta-hexosaminidase"/>
</dbReference>
<evidence type="ECO:0000259" key="6">
    <source>
        <dbReference type="Pfam" id="PF00933"/>
    </source>
</evidence>
<accession>A0A1L3LLH9</accession>
<evidence type="ECO:0000256" key="5">
    <source>
        <dbReference type="ARBA" id="ARBA00023295"/>
    </source>
</evidence>
<evidence type="ECO:0000313" key="8">
    <source>
        <dbReference type="Proteomes" id="UP000182306"/>
    </source>
</evidence>
<dbReference type="EC" id="3.2.1.52" evidence="3"/>
<gene>
    <name evidence="7" type="primary">nagZ</name>
    <name evidence="7" type="ORF">SAMCFNEI73_Ch1658</name>
</gene>
<dbReference type="GO" id="GO:0004563">
    <property type="term" value="F:beta-N-acetylhexosaminidase activity"/>
    <property type="evidence" value="ECO:0007669"/>
    <property type="project" value="UniProtKB-EC"/>
</dbReference>
<organism evidence="7 8">
    <name type="scientific">Sinorhizobium americanum</name>
    <dbReference type="NCBI Taxonomy" id="194963"/>
    <lineage>
        <taxon>Bacteria</taxon>
        <taxon>Pseudomonadati</taxon>
        <taxon>Pseudomonadota</taxon>
        <taxon>Alphaproteobacteria</taxon>
        <taxon>Hyphomicrobiales</taxon>
        <taxon>Rhizobiaceae</taxon>
        <taxon>Sinorhizobium/Ensifer group</taxon>
        <taxon>Sinorhizobium</taxon>
    </lineage>
</organism>
<name>A0A1L3LLH9_9HYPH</name>
<reference evidence="7 8" key="1">
    <citation type="submission" date="2015-10" db="EMBL/GenBank/DDBJ databases">
        <title>Genomic differences between typical nodule nitrogen-fixing rhizobial strains and those coming from bean seeds.</title>
        <authorList>
            <person name="Peralta H."/>
            <person name="Aguilar-Vera A."/>
            <person name="Diaz R."/>
            <person name="Mora Y."/>
            <person name="Martinez-Batallar G."/>
            <person name="Salazar E."/>
            <person name="Vargas-Lagunas C."/>
            <person name="Encarnacion S."/>
            <person name="Girard L."/>
            <person name="Mora J."/>
        </authorList>
    </citation>
    <scope>NUCLEOTIDE SEQUENCE [LARGE SCALE GENOMIC DNA]</scope>
    <source>
        <strain evidence="7 8">CFNEI 73</strain>
    </source>
</reference>